<protein>
    <submittedName>
        <fullName evidence="4">Type II toxin-antitoxin system RatA family toxin</fullName>
    </submittedName>
</protein>
<organism evidence="4 5">
    <name type="scientific">Guyparkeria halophila</name>
    <dbReference type="NCBI Taxonomy" id="47960"/>
    <lineage>
        <taxon>Bacteria</taxon>
        <taxon>Pseudomonadati</taxon>
        <taxon>Pseudomonadota</taxon>
        <taxon>Gammaproteobacteria</taxon>
        <taxon>Chromatiales</taxon>
        <taxon>Thioalkalibacteraceae</taxon>
        <taxon>Guyparkeria</taxon>
    </lineage>
</organism>
<dbReference type="CDD" id="cd07813">
    <property type="entry name" value="COQ10p_like"/>
    <property type="match status" value="1"/>
</dbReference>
<dbReference type="Gene3D" id="3.30.530.20">
    <property type="match status" value="1"/>
</dbReference>
<keyword evidence="2" id="KW-1277">Toxin-antitoxin system</keyword>
<dbReference type="PANTHER" id="PTHR12901">
    <property type="entry name" value="SPERM PROTEIN HOMOLOG"/>
    <property type="match status" value="1"/>
</dbReference>
<evidence type="ECO:0000259" key="3">
    <source>
        <dbReference type="Pfam" id="PF03364"/>
    </source>
</evidence>
<dbReference type="SUPFAM" id="SSF55961">
    <property type="entry name" value="Bet v1-like"/>
    <property type="match status" value="1"/>
</dbReference>
<accession>A0ABZ0YXX3</accession>
<gene>
    <name evidence="4" type="ORF">SR882_03720</name>
</gene>
<sequence length="154" mass="17324">MSTTIERQVDVPFSALQMYALVNDIDAYPDFLPWCEQTRILQASGDEVEASITLKKGAIRKTFVTRNHNEPGSRIVVTLVDGPFRHLDGFWGFEDLPDGGSRVTLDMRFEFSNRLLERAIGPVFREIVKNLVGSFRKRAFEVYPREPSGGGDGA</sequence>
<dbReference type="Pfam" id="PF03364">
    <property type="entry name" value="Polyketide_cyc"/>
    <property type="match status" value="1"/>
</dbReference>
<dbReference type="PANTHER" id="PTHR12901:SF10">
    <property type="entry name" value="COENZYME Q-BINDING PROTEIN COQ10, MITOCHONDRIAL"/>
    <property type="match status" value="1"/>
</dbReference>
<reference evidence="4 5" key="1">
    <citation type="submission" date="2023-11" db="EMBL/GenBank/DDBJ databases">
        <title>MicrobeMod: A computational toolkit for identifying prokaryotic methylation and restriction-modification with nanopore sequencing.</title>
        <authorList>
            <person name="Crits-Christoph A."/>
            <person name="Kang S.C."/>
            <person name="Lee H."/>
            <person name="Ostrov N."/>
        </authorList>
    </citation>
    <scope>NUCLEOTIDE SEQUENCE [LARGE SCALE GENOMIC DNA]</scope>
    <source>
        <strain evidence="4 5">ATCC 49870</strain>
    </source>
</reference>
<dbReference type="RefSeq" id="WP_322522006.1">
    <property type="nucleotide sequence ID" value="NZ_CP140153.1"/>
</dbReference>
<keyword evidence="5" id="KW-1185">Reference proteome</keyword>
<dbReference type="InterPro" id="IPR044996">
    <property type="entry name" value="COQ10-like"/>
</dbReference>
<dbReference type="Proteomes" id="UP001327459">
    <property type="component" value="Chromosome"/>
</dbReference>
<dbReference type="InterPro" id="IPR023393">
    <property type="entry name" value="START-like_dom_sf"/>
</dbReference>
<dbReference type="EMBL" id="CP140153">
    <property type="protein sequence ID" value="WQH17023.1"/>
    <property type="molecule type" value="Genomic_DNA"/>
</dbReference>
<evidence type="ECO:0000256" key="2">
    <source>
        <dbReference type="ARBA" id="ARBA00022649"/>
    </source>
</evidence>
<name>A0ABZ0YXX3_9GAMM</name>
<proteinExistence type="inferred from homology"/>
<dbReference type="InterPro" id="IPR005031">
    <property type="entry name" value="COQ10_START"/>
</dbReference>
<comment type="similarity">
    <text evidence="1">Belongs to the ribosome association toxin RatA family.</text>
</comment>
<feature type="domain" description="Coenzyme Q-binding protein COQ10 START" evidence="3">
    <location>
        <begin position="11"/>
        <end position="136"/>
    </location>
</feature>
<evidence type="ECO:0000313" key="4">
    <source>
        <dbReference type="EMBL" id="WQH17023.1"/>
    </source>
</evidence>
<evidence type="ECO:0000256" key="1">
    <source>
        <dbReference type="ARBA" id="ARBA00008918"/>
    </source>
</evidence>
<evidence type="ECO:0000313" key="5">
    <source>
        <dbReference type="Proteomes" id="UP001327459"/>
    </source>
</evidence>